<dbReference type="GO" id="GO:0006564">
    <property type="term" value="P:L-serine biosynthetic process"/>
    <property type="evidence" value="ECO:0007669"/>
    <property type="project" value="UniProtKB-KW"/>
</dbReference>
<keyword evidence="8" id="KW-0460">Magnesium</keyword>
<evidence type="ECO:0000256" key="6">
    <source>
        <dbReference type="ARBA" id="ARBA00022723"/>
    </source>
</evidence>
<sequence>MAEFLIVCDVDSTLINEEVIDMLADIAGVGSEVAAITERAMNGQLDFVSSLSARVALLTGLTVDTLGSIAESVTLTPGARDLVDAVHAAGGEIVAVSGGFHEILDPLGAHLGLDDWSANRFEVNDGVLTGRLVGPVIDSTAKAQILVKSAATRGIQLTRTIAVGDGANDLEMMRTAGISVAFCAKPIVADQADVSIAERDLSRVASLFGRIA</sequence>
<dbReference type="InterPro" id="IPR004469">
    <property type="entry name" value="PSP"/>
</dbReference>
<dbReference type="UniPathway" id="UPA00135">
    <property type="reaction ID" value="UER00198"/>
</dbReference>
<dbReference type="NCBIfam" id="TIGR01488">
    <property type="entry name" value="HAD-SF-IB"/>
    <property type="match status" value="1"/>
</dbReference>
<dbReference type="Gene3D" id="3.40.50.1000">
    <property type="entry name" value="HAD superfamily/HAD-like"/>
    <property type="match status" value="1"/>
</dbReference>
<evidence type="ECO:0000256" key="2">
    <source>
        <dbReference type="ARBA" id="ARBA00005135"/>
    </source>
</evidence>
<organism evidence="11">
    <name type="scientific">freshwater metagenome</name>
    <dbReference type="NCBI Taxonomy" id="449393"/>
    <lineage>
        <taxon>unclassified sequences</taxon>
        <taxon>metagenomes</taxon>
        <taxon>ecological metagenomes</taxon>
    </lineage>
</organism>
<dbReference type="SFLD" id="SFLDG01136">
    <property type="entry name" value="C1.6:_Phosphoserine_Phosphatas"/>
    <property type="match status" value="1"/>
</dbReference>
<evidence type="ECO:0000313" key="11">
    <source>
        <dbReference type="EMBL" id="CAB4591080.1"/>
    </source>
</evidence>
<dbReference type="AlphaFoldDB" id="A0A6J6FRV2"/>
<evidence type="ECO:0000256" key="4">
    <source>
        <dbReference type="ARBA" id="ARBA00012640"/>
    </source>
</evidence>
<evidence type="ECO:0000256" key="1">
    <source>
        <dbReference type="ARBA" id="ARBA00001946"/>
    </source>
</evidence>
<dbReference type="GO" id="GO:0036424">
    <property type="term" value="F:L-phosphoserine phosphatase activity"/>
    <property type="evidence" value="ECO:0007669"/>
    <property type="project" value="InterPro"/>
</dbReference>
<dbReference type="EMBL" id="CAEZUE010000052">
    <property type="protein sequence ID" value="CAB4591080.1"/>
    <property type="molecule type" value="Genomic_DNA"/>
</dbReference>
<reference evidence="11" key="1">
    <citation type="submission" date="2020-05" db="EMBL/GenBank/DDBJ databases">
        <authorList>
            <person name="Chiriac C."/>
            <person name="Salcher M."/>
            <person name="Ghai R."/>
            <person name="Kavagutti S V."/>
        </authorList>
    </citation>
    <scope>NUCLEOTIDE SEQUENCE</scope>
</reference>
<evidence type="ECO:0000256" key="8">
    <source>
        <dbReference type="ARBA" id="ARBA00022842"/>
    </source>
</evidence>
<dbReference type="NCBIfam" id="TIGR00338">
    <property type="entry name" value="serB"/>
    <property type="match status" value="1"/>
</dbReference>
<keyword evidence="9" id="KW-0718">Serine biosynthesis</keyword>
<protein>
    <recommendedName>
        <fullName evidence="4">phosphoserine phosphatase</fullName>
        <ecNumber evidence="4">3.1.3.3</ecNumber>
    </recommendedName>
    <alternativeName>
        <fullName evidence="10">O-phosphoserine phosphohydrolase</fullName>
    </alternativeName>
</protein>
<dbReference type="SFLD" id="SFLDS00003">
    <property type="entry name" value="Haloacid_Dehalogenase"/>
    <property type="match status" value="1"/>
</dbReference>
<evidence type="ECO:0000256" key="7">
    <source>
        <dbReference type="ARBA" id="ARBA00022801"/>
    </source>
</evidence>
<dbReference type="SUPFAM" id="SSF56784">
    <property type="entry name" value="HAD-like"/>
    <property type="match status" value="1"/>
</dbReference>
<comment type="cofactor">
    <cofactor evidence="1">
        <name>Mg(2+)</name>
        <dbReference type="ChEBI" id="CHEBI:18420"/>
    </cofactor>
</comment>
<dbReference type="PANTHER" id="PTHR43344:SF2">
    <property type="entry name" value="PHOSPHOSERINE PHOSPHATASE"/>
    <property type="match status" value="1"/>
</dbReference>
<dbReference type="EC" id="3.1.3.3" evidence="4"/>
<dbReference type="InterPro" id="IPR036412">
    <property type="entry name" value="HAD-like_sf"/>
</dbReference>
<dbReference type="PANTHER" id="PTHR43344">
    <property type="entry name" value="PHOSPHOSERINE PHOSPHATASE"/>
    <property type="match status" value="1"/>
</dbReference>
<evidence type="ECO:0000256" key="5">
    <source>
        <dbReference type="ARBA" id="ARBA00022605"/>
    </source>
</evidence>
<keyword evidence="6" id="KW-0479">Metal-binding</keyword>
<dbReference type="InterPro" id="IPR050582">
    <property type="entry name" value="HAD-like_SerB"/>
</dbReference>
<evidence type="ECO:0000256" key="9">
    <source>
        <dbReference type="ARBA" id="ARBA00023299"/>
    </source>
</evidence>
<dbReference type="GO" id="GO:0005737">
    <property type="term" value="C:cytoplasm"/>
    <property type="evidence" value="ECO:0007669"/>
    <property type="project" value="TreeGrafter"/>
</dbReference>
<dbReference type="SFLD" id="SFLDF00029">
    <property type="entry name" value="phosphoserine_phosphatase"/>
    <property type="match status" value="1"/>
</dbReference>
<name>A0A6J6FRV2_9ZZZZ</name>
<gene>
    <name evidence="11" type="ORF">UFOPK1788_00527</name>
</gene>
<evidence type="ECO:0000256" key="3">
    <source>
        <dbReference type="ARBA" id="ARBA00009184"/>
    </source>
</evidence>
<dbReference type="InterPro" id="IPR023214">
    <property type="entry name" value="HAD_sf"/>
</dbReference>
<proteinExistence type="inferred from homology"/>
<accession>A0A6J6FRV2</accession>
<comment type="pathway">
    <text evidence="2">Amino-acid biosynthesis; L-serine biosynthesis; L-serine from 3-phospho-D-glycerate: step 3/3.</text>
</comment>
<evidence type="ECO:0000256" key="10">
    <source>
        <dbReference type="ARBA" id="ARBA00031693"/>
    </source>
</evidence>
<keyword evidence="5" id="KW-0028">Amino-acid biosynthesis</keyword>
<comment type="similarity">
    <text evidence="3">Belongs to the HAD-like hydrolase superfamily. SerB family.</text>
</comment>
<dbReference type="Pfam" id="PF12710">
    <property type="entry name" value="HAD"/>
    <property type="match status" value="1"/>
</dbReference>
<dbReference type="SFLD" id="SFLDG01137">
    <property type="entry name" value="C1.6.1:_Phosphoserine_Phosphat"/>
    <property type="match status" value="1"/>
</dbReference>
<dbReference type="GO" id="GO:0000287">
    <property type="term" value="F:magnesium ion binding"/>
    <property type="evidence" value="ECO:0007669"/>
    <property type="project" value="TreeGrafter"/>
</dbReference>
<keyword evidence="7" id="KW-0378">Hydrolase</keyword>